<proteinExistence type="predicted"/>
<dbReference type="PROSITE" id="PS50110">
    <property type="entry name" value="RESPONSE_REGULATORY"/>
    <property type="match status" value="1"/>
</dbReference>
<evidence type="ECO:0000313" key="4">
    <source>
        <dbReference type="EMBL" id="OGM27912.1"/>
    </source>
</evidence>
<evidence type="ECO:0000313" key="5">
    <source>
        <dbReference type="Proteomes" id="UP000179221"/>
    </source>
</evidence>
<dbReference type="Pfam" id="PF00072">
    <property type="entry name" value="Response_reg"/>
    <property type="match status" value="1"/>
</dbReference>
<feature type="domain" description="Response regulatory" evidence="3">
    <location>
        <begin position="11"/>
        <end position="125"/>
    </location>
</feature>
<gene>
    <name evidence="4" type="ORF">A2628_03435</name>
</gene>
<evidence type="ECO:0000256" key="1">
    <source>
        <dbReference type="ARBA" id="ARBA00022553"/>
    </source>
</evidence>
<dbReference type="InterPro" id="IPR050595">
    <property type="entry name" value="Bact_response_regulator"/>
</dbReference>
<dbReference type="EMBL" id="MGGL01000001">
    <property type="protein sequence ID" value="OGM27912.1"/>
    <property type="molecule type" value="Genomic_DNA"/>
</dbReference>
<dbReference type="PANTHER" id="PTHR44591">
    <property type="entry name" value="STRESS RESPONSE REGULATOR PROTEIN 1"/>
    <property type="match status" value="1"/>
</dbReference>
<evidence type="ECO:0000259" key="3">
    <source>
        <dbReference type="PROSITE" id="PS50110"/>
    </source>
</evidence>
<feature type="modified residue" description="4-aspartylphosphate" evidence="2">
    <location>
        <position position="60"/>
    </location>
</feature>
<dbReference type="GO" id="GO:0000160">
    <property type="term" value="P:phosphorelay signal transduction system"/>
    <property type="evidence" value="ECO:0007669"/>
    <property type="project" value="InterPro"/>
</dbReference>
<accession>A0A1F7YKV6</accession>
<dbReference type="PANTHER" id="PTHR44591:SF3">
    <property type="entry name" value="RESPONSE REGULATORY DOMAIN-CONTAINING PROTEIN"/>
    <property type="match status" value="1"/>
</dbReference>
<keyword evidence="1 2" id="KW-0597">Phosphoprotein</keyword>
<comment type="caution">
    <text evidence="4">The sequence shown here is derived from an EMBL/GenBank/DDBJ whole genome shotgun (WGS) entry which is preliminary data.</text>
</comment>
<dbReference type="InterPro" id="IPR011006">
    <property type="entry name" value="CheY-like_superfamily"/>
</dbReference>
<dbReference type="InterPro" id="IPR001789">
    <property type="entry name" value="Sig_transdc_resp-reg_receiver"/>
</dbReference>
<reference evidence="4 5" key="1">
    <citation type="journal article" date="2016" name="Nat. Commun.">
        <title>Thousands of microbial genomes shed light on interconnected biogeochemical processes in an aquifer system.</title>
        <authorList>
            <person name="Anantharaman K."/>
            <person name="Brown C.T."/>
            <person name="Hug L.A."/>
            <person name="Sharon I."/>
            <person name="Castelle C.J."/>
            <person name="Probst A.J."/>
            <person name="Thomas B.C."/>
            <person name="Singh A."/>
            <person name="Wilkins M.J."/>
            <person name="Karaoz U."/>
            <person name="Brodie E.L."/>
            <person name="Williams K.H."/>
            <person name="Hubbard S.S."/>
            <person name="Banfield J.F."/>
        </authorList>
    </citation>
    <scope>NUCLEOTIDE SEQUENCE [LARGE SCALE GENOMIC DNA]</scope>
</reference>
<sequence length="126" mass="14438">MQKSTKKNKKNILVIDDDEMILGVLGIVLQEFGYEVRLLDDARIALDLIKRSPPDLILLDIIMPKKDGTELLNEIRKINPHSKIPIILISGSYKIKEIAKEYNTNAYLEKPIDIDKLRSVIENHFA</sequence>
<dbReference type="SUPFAM" id="SSF52172">
    <property type="entry name" value="CheY-like"/>
    <property type="match status" value="1"/>
</dbReference>
<dbReference type="Gene3D" id="3.40.50.2300">
    <property type="match status" value="1"/>
</dbReference>
<organism evidence="4 5">
    <name type="scientific">Candidatus Woesebacteria bacterium RIFCSPHIGHO2_01_FULL_40_22</name>
    <dbReference type="NCBI Taxonomy" id="1802499"/>
    <lineage>
        <taxon>Bacteria</taxon>
        <taxon>Candidatus Woeseibacteriota</taxon>
    </lineage>
</organism>
<dbReference type="AlphaFoldDB" id="A0A1F7YKV6"/>
<name>A0A1F7YKV6_9BACT</name>
<dbReference type="Proteomes" id="UP000179221">
    <property type="component" value="Unassembled WGS sequence"/>
</dbReference>
<evidence type="ECO:0000256" key="2">
    <source>
        <dbReference type="PROSITE-ProRule" id="PRU00169"/>
    </source>
</evidence>
<dbReference type="SMART" id="SM00448">
    <property type="entry name" value="REC"/>
    <property type="match status" value="1"/>
</dbReference>
<protein>
    <recommendedName>
        <fullName evidence="3">Response regulatory domain-containing protein</fullName>
    </recommendedName>
</protein>